<dbReference type="Gene3D" id="3.90.550.10">
    <property type="entry name" value="Spore Coat Polysaccharide Biosynthesis Protein SpsA, Chain A"/>
    <property type="match status" value="1"/>
</dbReference>
<evidence type="ECO:0000256" key="2">
    <source>
        <dbReference type="ARBA" id="ARBA00022679"/>
    </source>
</evidence>
<dbReference type="Proteomes" id="UP000018735">
    <property type="component" value="Chromosome"/>
</dbReference>
<sequence length="332" mass="39533">MNETNSRSSEFYHVKNPLISILIPIYNNAKNIEITVSSALFQSYKNVEIICIDDCSSDNSYQVLKRFETLEQNIRIYRNPIQRGKGFVYDQLIKYASGHFFMFLETPNTLNQDAIKNMVSVVEQFTEIVIGRNMVGNTANPMKGMYDIPTNDKKISDRNSIDYIFGNSFYTQGMLIKKSFFEALDMRYGRNPYIPDFYIKYDMLANCDFFRVVWKPTINFIESDNYYDFERFKFLEAKYRYILHQFPRMVEWFSNYVPIKDRLNDFKSSIITNIIDQVRIEYRSSVPSLREKFEQNIIIPLRNQYMASNYIFKVPNNLREKLKSGENKRLFR</sequence>
<accession>A0A0F6CL59</accession>
<dbReference type="eggNOG" id="COG1216">
    <property type="taxonomic scope" value="Bacteria"/>
</dbReference>
<organism evidence="4 5">
    <name type="scientific">Mycoplasmoides gallisepticum S6</name>
    <dbReference type="NCBI Taxonomy" id="1006581"/>
    <lineage>
        <taxon>Bacteria</taxon>
        <taxon>Bacillati</taxon>
        <taxon>Mycoplasmatota</taxon>
        <taxon>Mycoplasmoidales</taxon>
        <taxon>Mycoplasmoidaceae</taxon>
        <taxon>Mycoplasmoides</taxon>
    </lineage>
</organism>
<evidence type="ECO:0000256" key="1">
    <source>
        <dbReference type="ARBA" id="ARBA00022676"/>
    </source>
</evidence>
<dbReference type="KEGG" id="mgz:GCW_03240"/>
<dbReference type="InterPro" id="IPR029044">
    <property type="entry name" value="Nucleotide-diphossugar_trans"/>
</dbReference>
<dbReference type="SUPFAM" id="SSF53448">
    <property type="entry name" value="Nucleotide-diphospho-sugar transferases"/>
    <property type="match status" value="1"/>
</dbReference>
<keyword evidence="2 4" id="KW-0808">Transferase</keyword>
<gene>
    <name evidence="4" type="ORF">GCW_03240</name>
</gene>
<dbReference type="PANTHER" id="PTHR22916">
    <property type="entry name" value="GLYCOSYLTRANSFERASE"/>
    <property type="match status" value="1"/>
</dbReference>
<dbReference type="GO" id="GO:0016757">
    <property type="term" value="F:glycosyltransferase activity"/>
    <property type="evidence" value="ECO:0007669"/>
    <property type="project" value="UniProtKB-KW"/>
</dbReference>
<proteinExistence type="predicted"/>
<dbReference type="PANTHER" id="PTHR22916:SF51">
    <property type="entry name" value="GLYCOSYLTRANSFERASE EPSH-RELATED"/>
    <property type="match status" value="1"/>
</dbReference>
<evidence type="ECO:0000259" key="3">
    <source>
        <dbReference type="Pfam" id="PF00535"/>
    </source>
</evidence>
<keyword evidence="1" id="KW-0328">Glycosyltransferase</keyword>
<dbReference type="HOGENOM" id="CLU_025996_0_4_14"/>
<dbReference type="EMBL" id="CP006916">
    <property type="protein sequence ID" value="AHB99831.1"/>
    <property type="molecule type" value="Genomic_DNA"/>
</dbReference>
<dbReference type="InterPro" id="IPR001173">
    <property type="entry name" value="Glyco_trans_2-like"/>
</dbReference>
<evidence type="ECO:0000313" key="5">
    <source>
        <dbReference type="Proteomes" id="UP000018735"/>
    </source>
</evidence>
<evidence type="ECO:0000313" key="4">
    <source>
        <dbReference type="EMBL" id="AHB99831.1"/>
    </source>
</evidence>
<dbReference type="Pfam" id="PF00535">
    <property type="entry name" value="Glycos_transf_2"/>
    <property type="match status" value="1"/>
</dbReference>
<dbReference type="GeneID" id="93510406"/>
<dbReference type="AlphaFoldDB" id="A0A0F6CL59"/>
<dbReference type="RefSeq" id="WP_011113829.1">
    <property type="nucleotide sequence ID" value="NC_023030.2"/>
</dbReference>
<reference evidence="4 5" key="1">
    <citation type="journal article" date="2011" name="PLoS ONE">
        <title>Core proteome of the minimal cell: comparative proteomics of three mollicute species.</title>
        <authorList>
            <person name="Fisunov G.Y."/>
            <person name="Alexeev D.G."/>
            <person name="Bazaleev N.A."/>
            <person name="Ladygina V.G."/>
            <person name="Galyamina M.A."/>
            <person name="Kondratov I.G."/>
            <person name="Zhukova N.A."/>
            <person name="Serebryakova M.V."/>
            <person name="Demina I.A."/>
            <person name="Govorun V.M."/>
        </authorList>
    </citation>
    <scope>NUCLEOTIDE SEQUENCE [LARGE SCALE GENOMIC DNA]</scope>
    <source>
        <strain evidence="4 5">S6</strain>
    </source>
</reference>
<feature type="domain" description="Glycosyltransferase 2-like" evidence="3">
    <location>
        <begin position="20"/>
        <end position="147"/>
    </location>
</feature>
<dbReference type="CDD" id="cd00761">
    <property type="entry name" value="Glyco_tranf_GTA_type"/>
    <property type="match status" value="1"/>
</dbReference>
<name>A0A0F6CL59_MYCGL</name>
<protein>
    <submittedName>
        <fullName evidence="4">Glycosyl transferase</fullName>
    </submittedName>
</protein>